<evidence type="ECO:0000313" key="1">
    <source>
        <dbReference type="EMBL" id="ACB74053.1"/>
    </source>
</evidence>
<proteinExistence type="predicted"/>
<reference evidence="1 2" key="1">
    <citation type="journal article" date="2011" name="J. Bacteriol.">
        <title>Genome sequence of the verrucomicrobium Opitutus terrae PB90-1, an abundant inhabitant of rice paddy soil ecosystems.</title>
        <authorList>
            <person name="van Passel M.W."/>
            <person name="Kant R."/>
            <person name="Palva A."/>
            <person name="Copeland A."/>
            <person name="Lucas S."/>
            <person name="Lapidus A."/>
            <person name="Glavina del Rio T."/>
            <person name="Pitluck S."/>
            <person name="Goltsman E."/>
            <person name="Clum A."/>
            <person name="Sun H."/>
            <person name="Schmutz J."/>
            <person name="Larimer F.W."/>
            <person name="Land M.L."/>
            <person name="Hauser L."/>
            <person name="Kyrpides N."/>
            <person name="Mikhailova N."/>
            <person name="Richardson P.P."/>
            <person name="Janssen P.H."/>
            <person name="de Vos W.M."/>
            <person name="Smidt H."/>
        </authorList>
    </citation>
    <scope>NUCLEOTIDE SEQUENCE [LARGE SCALE GENOMIC DNA]</scope>
    <source>
        <strain evidence="2">DSM 11246 / JCM 15787 / PB90-1</strain>
    </source>
</reference>
<organism evidence="1 2">
    <name type="scientific">Opitutus terrae (strain DSM 11246 / JCM 15787 / PB90-1)</name>
    <dbReference type="NCBI Taxonomy" id="452637"/>
    <lineage>
        <taxon>Bacteria</taxon>
        <taxon>Pseudomonadati</taxon>
        <taxon>Verrucomicrobiota</taxon>
        <taxon>Opitutia</taxon>
        <taxon>Opitutales</taxon>
        <taxon>Opitutaceae</taxon>
        <taxon>Opitutus</taxon>
    </lineage>
</organism>
<dbReference type="Proteomes" id="UP000007013">
    <property type="component" value="Chromosome"/>
</dbReference>
<dbReference type="KEGG" id="ote:Oter_0764"/>
<dbReference type="RefSeq" id="WP_012373591.1">
    <property type="nucleotide sequence ID" value="NC_010571.1"/>
</dbReference>
<keyword evidence="2" id="KW-1185">Reference proteome</keyword>
<name>B1ZUL0_OPITP</name>
<gene>
    <name evidence="1" type="ordered locus">Oter_0764</name>
</gene>
<dbReference type="EMBL" id="CP001032">
    <property type="protein sequence ID" value="ACB74053.1"/>
    <property type="molecule type" value="Genomic_DNA"/>
</dbReference>
<accession>B1ZUL0</accession>
<dbReference type="eggNOG" id="COG3370">
    <property type="taxonomic scope" value="Bacteria"/>
</dbReference>
<dbReference type="STRING" id="452637.Oter_0764"/>
<evidence type="ECO:0000313" key="2">
    <source>
        <dbReference type="Proteomes" id="UP000007013"/>
    </source>
</evidence>
<evidence type="ECO:0008006" key="3">
    <source>
        <dbReference type="Google" id="ProtNLM"/>
    </source>
</evidence>
<protein>
    <recommendedName>
        <fullName evidence="3">DsrE family protein</fullName>
    </recommendedName>
</protein>
<sequence>MKNAIIILSDPRAGSDEATSRLLNALAFADECQRNADELEIVFAGTGTRWPQELAKPTHPAHTRYSALREHVRGASRSCAVRNDAVPGLEAVGVPLIADNLVPGSQGVASLRRYVADGWHVTTF</sequence>
<dbReference type="OrthoDB" id="9807925at2"/>
<dbReference type="HOGENOM" id="CLU_167520_0_0_0"/>
<dbReference type="AlphaFoldDB" id="B1ZUL0"/>